<evidence type="ECO:0000256" key="8">
    <source>
        <dbReference type="ARBA" id="ARBA00022776"/>
    </source>
</evidence>
<evidence type="ECO:0000256" key="6">
    <source>
        <dbReference type="ARBA" id="ARBA00022490"/>
    </source>
</evidence>
<evidence type="ECO:0000256" key="11">
    <source>
        <dbReference type="SAM" id="MobiDB-lite"/>
    </source>
</evidence>
<dbReference type="GO" id="GO:0003682">
    <property type="term" value="F:chromatin binding"/>
    <property type="evidence" value="ECO:0007669"/>
    <property type="project" value="TreeGrafter"/>
</dbReference>
<dbReference type="Pfam" id="PF05786">
    <property type="entry name" value="Cnd2"/>
    <property type="match status" value="2"/>
</dbReference>
<comment type="similarity">
    <text evidence="3">Belongs to the CND2 (condensin subunit 2) family.</text>
</comment>
<dbReference type="GO" id="GO:0000796">
    <property type="term" value="C:condensin complex"/>
    <property type="evidence" value="ECO:0007669"/>
    <property type="project" value="InterPro"/>
</dbReference>
<evidence type="ECO:0000256" key="7">
    <source>
        <dbReference type="ARBA" id="ARBA00022618"/>
    </source>
</evidence>
<dbReference type="InterPro" id="IPR022816">
    <property type="entry name" value="Condensin_barren_su2"/>
</dbReference>
<keyword evidence="8" id="KW-0498">Mitosis</keyword>
<evidence type="ECO:0000256" key="5">
    <source>
        <dbReference type="ARBA" id="ARBA00022454"/>
    </source>
</evidence>
<keyword evidence="6" id="KW-0963">Cytoplasm</keyword>
<feature type="region of interest" description="Disordered" evidence="11">
    <location>
        <begin position="304"/>
        <end position="330"/>
    </location>
</feature>
<keyword evidence="7" id="KW-0132">Cell division</keyword>
<dbReference type="GO" id="GO:0005737">
    <property type="term" value="C:cytoplasm"/>
    <property type="evidence" value="ECO:0007669"/>
    <property type="project" value="UniProtKB-SubCell"/>
</dbReference>
<reference evidence="12" key="1">
    <citation type="submission" date="2021-01" db="EMBL/GenBank/DDBJ databases">
        <authorList>
            <person name="Corre E."/>
            <person name="Pelletier E."/>
            <person name="Niang G."/>
            <person name="Scheremetjew M."/>
            <person name="Finn R."/>
            <person name="Kale V."/>
            <person name="Holt S."/>
            <person name="Cochrane G."/>
            <person name="Meng A."/>
            <person name="Brown T."/>
            <person name="Cohen L."/>
        </authorList>
    </citation>
    <scope>NUCLEOTIDE SEQUENCE</scope>
    <source>
        <strain evidence="12">NY070348D</strain>
    </source>
</reference>
<evidence type="ECO:0000313" key="12">
    <source>
        <dbReference type="EMBL" id="CAD9697335.1"/>
    </source>
</evidence>
<feature type="region of interest" description="Disordered" evidence="11">
    <location>
        <begin position="459"/>
        <end position="479"/>
    </location>
</feature>
<evidence type="ECO:0000256" key="3">
    <source>
        <dbReference type="ARBA" id="ARBA00009471"/>
    </source>
</evidence>
<proteinExistence type="inferred from homology"/>
<keyword evidence="9" id="KW-0226">DNA condensation</keyword>
<dbReference type="GO" id="GO:0051301">
    <property type="term" value="P:cell division"/>
    <property type="evidence" value="ECO:0007669"/>
    <property type="project" value="UniProtKB-KW"/>
</dbReference>
<evidence type="ECO:0000256" key="1">
    <source>
        <dbReference type="ARBA" id="ARBA00004286"/>
    </source>
</evidence>
<evidence type="ECO:0000256" key="4">
    <source>
        <dbReference type="ARBA" id="ARBA00016065"/>
    </source>
</evidence>
<accession>A0A7S2SDZ0</accession>
<dbReference type="PANTHER" id="PTHR13108:SF9">
    <property type="entry name" value="CONDENSIN COMPLEX SUBUNIT 2"/>
    <property type="match status" value="1"/>
</dbReference>
<keyword evidence="5" id="KW-0158">Chromosome</keyword>
<sequence>MSRRKSLATVGGCILDQNDDDFEIQARRRASIVASAKKQQRKSKTEDNVIEYDFGSVMSMVSANKVNLKNTWSLNLIDHIDDVLEQQHGSFQKASCTLQASVQIYEKRVDSTHQDTFRMLENVNRTRLAEPGNAEENRDNRRKATTKSTMSATFLESNLSAITFQTVEREYEVDPLFRKMSKTFDAGGAKGLLLNHLSVHVGPCIIFDTSETLAFPPKPDDSESQAKHSQNNVALFESVPESNVLPMCPSLEILARCLDSSPIVCSSPLATTGNEDTEKSSADNEMFDESNAFIFDYEDGFEGGGADMDDDGTASFYSNKEPNSQESRKQWNVRHGGIEFSGLDAYSFFKPATLQSSGSGWAGPSHWKFARKKVQQASGIPEKRKRATQKKKTFLIDFKDYTLNKLDVQSPVRPSVINLAKKQRAPCNDLPEDLHYTVRDLCKLFLKPLGLSQVFASSTNKDNRRESTGSNRLNPADDFEDTDAGYFDTFDQTSDDDNKSTQHVNEIDNLVAPSHVVEKIEIDYARRAKRVNVKKLKETMWHELEEHEIEKDGEVGDQPKRHISFAESIKSVGPKVDDPNVTVPFYFICLLHLANENGLELEGREDLSDFIIH</sequence>
<keyword evidence="10" id="KW-0131">Cell cycle</keyword>
<evidence type="ECO:0000256" key="2">
    <source>
        <dbReference type="ARBA" id="ARBA00004496"/>
    </source>
</evidence>
<gene>
    <name evidence="12" type="ORF">QSP1433_LOCUS13173</name>
</gene>
<dbReference type="EMBL" id="HBHK01020747">
    <property type="protein sequence ID" value="CAD9697335.1"/>
    <property type="molecule type" value="Transcribed_RNA"/>
</dbReference>
<dbReference type="PANTHER" id="PTHR13108">
    <property type="entry name" value="CONDENSIN COMPLEX SUBUNIT 2"/>
    <property type="match status" value="1"/>
</dbReference>
<organism evidence="12">
    <name type="scientific">Mucochytrium quahogii</name>
    <dbReference type="NCBI Taxonomy" id="96639"/>
    <lineage>
        <taxon>Eukaryota</taxon>
        <taxon>Sar</taxon>
        <taxon>Stramenopiles</taxon>
        <taxon>Bigyra</taxon>
        <taxon>Labyrinthulomycetes</taxon>
        <taxon>Thraustochytrida</taxon>
        <taxon>Thraustochytriidae</taxon>
        <taxon>Mucochytrium</taxon>
    </lineage>
</organism>
<name>A0A7S2SDZ0_9STRA</name>
<dbReference type="GO" id="GO:0007076">
    <property type="term" value="P:mitotic chromosome condensation"/>
    <property type="evidence" value="ECO:0007669"/>
    <property type="project" value="InterPro"/>
</dbReference>
<feature type="compositionally biased region" description="Polar residues" evidence="11">
    <location>
        <begin position="315"/>
        <end position="325"/>
    </location>
</feature>
<evidence type="ECO:0000256" key="9">
    <source>
        <dbReference type="ARBA" id="ARBA00023067"/>
    </source>
</evidence>
<comment type="subcellular location">
    <subcellularLocation>
        <location evidence="1">Chromosome</location>
    </subcellularLocation>
    <subcellularLocation>
        <location evidence="2">Cytoplasm</location>
    </subcellularLocation>
</comment>
<feature type="region of interest" description="Disordered" evidence="11">
    <location>
        <begin position="129"/>
        <end position="149"/>
    </location>
</feature>
<protein>
    <recommendedName>
        <fullName evidence="4">Condensin complex subunit 2</fullName>
    </recommendedName>
</protein>
<evidence type="ECO:0000256" key="10">
    <source>
        <dbReference type="ARBA" id="ARBA00023306"/>
    </source>
</evidence>
<dbReference type="AlphaFoldDB" id="A0A7S2SDZ0"/>